<name>A0A318SZT1_9RHOB</name>
<dbReference type="AlphaFoldDB" id="A0A318SZT1"/>
<dbReference type="EMBL" id="QJTE01000001">
    <property type="protein sequence ID" value="PYE85879.1"/>
    <property type="molecule type" value="Genomic_DNA"/>
</dbReference>
<comment type="caution">
    <text evidence="3">The sequence shown here is derived from an EMBL/GenBank/DDBJ whole genome shotgun (WGS) entry which is preliminary data.</text>
</comment>
<evidence type="ECO:0000313" key="3">
    <source>
        <dbReference type="EMBL" id="PYE85879.1"/>
    </source>
</evidence>
<evidence type="ECO:0000256" key="2">
    <source>
        <dbReference type="SAM" id="SignalP"/>
    </source>
</evidence>
<reference evidence="3 4" key="1">
    <citation type="submission" date="2018-06" db="EMBL/GenBank/DDBJ databases">
        <title>Genomic Encyclopedia of Type Strains, Phase III (KMG-III): the genomes of soil and plant-associated and newly described type strains.</title>
        <authorList>
            <person name="Whitman W."/>
        </authorList>
    </citation>
    <scope>NUCLEOTIDE SEQUENCE [LARGE SCALE GENOMIC DNA]</scope>
    <source>
        <strain evidence="3 4">CECT 9025</strain>
    </source>
</reference>
<evidence type="ECO:0000256" key="1">
    <source>
        <dbReference type="SAM" id="Phobius"/>
    </source>
</evidence>
<organism evidence="3 4">
    <name type="scientific">Pseudoroseicyclus aestuarii</name>
    <dbReference type="NCBI Taxonomy" id="1795041"/>
    <lineage>
        <taxon>Bacteria</taxon>
        <taxon>Pseudomonadati</taxon>
        <taxon>Pseudomonadota</taxon>
        <taxon>Alphaproteobacteria</taxon>
        <taxon>Rhodobacterales</taxon>
        <taxon>Paracoccaceae</taxon>
        <taxon>Pseudoroseicyclus</taxon>
    </lineage>
</organism>
<dbReference type="Proteomes" id="UP000248311">
    <property type="component" value="Unassembled WGS sequence"/>
</dbReference>
<keyword evidence="1" id="KW-1133">Transmembrane helix</keyword>
<protein>
    <submittedName>
        <fullName evidence="3">Putative secreted protein</fullName>
    </submittedName>
</protein>
<feature type="chain" id="PRO_5016433244" evidence="2">
    <location>
        <begin position="21"/>
        <end position="161"/>
    </location>
</feature>
<feature type="signal peptide" evidence="2">
    <location>
        <begin position="1"/>
        <end position="20"/>
    </location>
</feature>
<keyword evidence="1" id="KW-0812">Transmembrane</keyword>
<accession>A0A318SZT1</accession>
<proteinExistence type="predicted"/>
<keyword evidence="4" id="KW-1185">Reference proteome</keyword>
<evidence type="ECO:0000313" key="4">
    <source>
        <dbReference type="Proteomes" id="UP000248311"/>
    </source>
</evidence>
<keyword evidence="1" id="KW-0472">Membrane</keyword>
<sequence length="161" mass="16122">MKTYIAAALFATAIPVAAAAAPISAGDYLTDGFSLGGDSSTASYSFEPTGQVKISNFAISGTGGSEGADLVKVSFGVDSTDEGFEEIYQLGGISAATAFLDGMVTSSPFTLQFDATGVNKPVSLTYSFDVEAAAVPVPAAGGLLVLALAGAGFVSRRKSKA</sequence>
<feature type="transmembrane region" description="Helical" evidence="1">
    <location>
        <begin position="133"/>
        <end position="154"/>
    </location>
</feature>
<gene>
    <name evidence="3" type="ORF">DFP88_101553</name>
</gene>
<dbReference type="RefSeq" id="WP_110812892.1">
    <property type="nucleotide sequence ID" value="NZ_QJTE01000001.1"/>
</dbReference>
<keyword evidence="2" id="KW-0732">Signal</keyword>